<dbReference type="RefSeq" id="WP_078922754.1">
    <property type="nucleotide sequence ID" value="NZ_FUYB01000010.1"/>
</dbReference>
<evidence type="ECO:0000313" key="4">
    <source>
        <dbReference type="Proteomes" id="UP000190460"/>
    </source>
</evidence>
<evidence type="ECO:0000313" key="3">
    <source>
        <dbReference type="EMBL" id="SKA82304.1"/>
    </source>
</evidence>
<evidence type="ECO:0000259" key="1">
    <source>
        <dbReference type="Pfam" id="PF09828"/>
    </source>
</evidence>
<feature type="domain" description="ChrB N-terminal" evidence="2">
    <location>
        <begin position="18"/>
        <end position="95"/>
    </location>
</feature>
<dbReference type="EMBL" id="FUYB01000010">
    <property type="protein sequence ID" value="SKA82304.1"/>
    <property type="molecule type" value="Genomic_DNA"/>
</dbReference>
<dbReference type="STRING" id="92487.SAMN02745130_02275"/>
<evidence type="ECO:0000259" key="2">
    <source>
        <dbReference type="Pfam" id="PF20229"/>
    </source>
</evidence>
<dbReference type="InterPro" id="IPR018634">
    <property type="entry name" value="ChrB_C"/>
</dbReference>
<name>A0A1T4WYC4_9GAMM</name>
<reference evidence="4" key="1">
    <citation type="submission" date="2017-02" db="EMBL/GenBank/DDBJ databases">
        <authorList>
            <person name="Varghese N."/>
            <person name="Submissions S."/>
        </authorList>
    </citation>
    <scope>NUCLEOTIDE SEQUENCE [LARGE SCALE GENOMIC DNA]</scope>
    <source>
        <strain evidence="4">ATCC 49788</strain>
    </source>
</reference>
<evidence type="ECO:0008006" key="5">
    <source>
        <dbReference type="Google" id="ProtNLM"/>
    </source>
</evidence>
<gene>
    <name evidence="3" type="ORF">SAMN02745130_02275</name>
</gene>
<keyword evidence="4" id="KW-1185">Reference proteome</keyword>
<dbReference type="AlphaFoldDB" id="A0A1T4WYC4"/>
<protein>
    <recommendedName>
        <fullName evidence="5">Chromate resistance exported protein</fullName>
    </recommendedName>
</protein>
<organism evidence="3 4">
    <name type="scientific">Thiothrix eikelboomii</name>
    <dbReference type="NCBI Taxonomy" id="92487"/>
    <lineage>
        <taxon>Bacteria</taxon>
        <taxon>Pseudomonadati</taxon>
        <taxon>Pseudomonadota</taxon>
        <taxon>Gammaproteobacteria</taxon>
        <taxon>Thiotrichales</taxon>
        <taxon>Thiotrichaceae</taxon>
        <taxon>Thiothrix</taxon>
    </lineage>
</organism>
<dbReference type="Gene3D" id="3.30.70.2650">
    <property type="match status" value="1"/>
</dbReference>
<dbReference type="Pfam" id="PF09828">
    <property type="entry name" value="ChrB_C"/>
    <property type="match status" value="1"/>
</dbReference>
<accession>A0A1T4WYC4</accession>
<feature type="domain" description="ChrB C-terminal" evidence="1">
    <location>
        <begin position="177"/>
        <end position="304"/>
    </location>
</feature>
<dbReference type="Proteomes" id="UP000190460">
    <property type="component" value="Unassembled WGS sequence"/>
</dbReference>
<dbReference type="InterPro" id="IPR046858">
    <property type="entry name" value="ChrB_N"/>
</dbReference>
<dbReference type="Pfam" id="PF20229">
    <property type="entry name" value="ChrB_N"/>
    <property type="match status" value="1"/>
</dbReference>
<sequence>MSWLLLIISLPTENATARMRIWRALKGLGCASLRDGVWLLPSNAGTQEHFKNIADDTRRSGGEAWVLALQVDHTQAENFPSLFDRGADYHAWLEELRQLDPLADDLIATRKQLKNLKKKLSTLTDTDYFIHPLQAIAYERLQLAESALQKCLIMSEPCFQAGELELLARADFQNKTWATRHDLWIDRLASAWFIQRFIDAQASFLWLEQAIDCPAEVLGFDFDGARFTHVGHYVTFEALFHSFGWGHDLGLQRLGQLVHTLDVGGNTPEAAGFALVLKGLKHRITDDDQLLIAGGQLLDDLYYAFSLQETTS</sequence>
<proteinExistence type="predicted"/>